<protein>
    <submittedName>
        <fullName evidence="1">Uncharacterized protein</fullName>
    </submittedName>
</protein>
<evidence type="ECO:0000313" key="2">
    <source>
        <dbReference type="Proteomes" id="UP001150581"/>
    </source>
</evidence>
<sequence>MNTDQLAFNCPPSHASPKDLGEFFVPSMRGPTKSAFKSIMVNPILTMINMAGGMPNPNTFPILQLQARVKTPGATSSQPEDTLTIEKKRRNKTTECLDELLQYSGGCGLESYCSFLYNHTQRTHSPQYADWGVIASCGNTDAIDKALSLFCQPGDSVLVERWSFPGTLSKLAIARLKPVPVALDEEGMVPADLDRVCSEWGGATPLRVLYVIPTGQNPTGTTMSLARRKSIYAVAQKHNLVIIEDDPYYFLQLPKFTSNQGYDTVTDRTCGQQQALVSSLLSLDTDGRVIRLDSFSKILAPNLRCGWVTAPQYILDKIQILSETTTLQPSGLSQGLVSKLLNDTWGMDGWDAHICELRAIYTARRNHFVRMAEKHLSGLVEYTVPLAGMFMWMRVNFGAASADPTAMTRLLYKMNECGIMMAPGMSFNSTATLPSDHYLRAAFALVDIDMFEPALLRLAHAISTISGQSASVNDEAATNDASCSSSKYEIRAYVANNTDKVQLIAPVGFNVAVANGRG</sequence>
<reference evidence="1" key="1">
    <citation type="submission" date="2022-07" db="EMBL/GenBank/DDBJ databases">
        <title>Phylogenomic reconstructions and comparative analyses of Kickxellomycotina fungi.</title>
        <authorList>
            <person name="Reynolds N.K."/>
            <person name="Stajich J.E."/>
            <person name="Barry K."/>
            <person name="Grigoriev I.V."/>
            <person name="Crous P."/>
            <person name="Smith M.E."/>
        </authorList>
    </citation>
    <scope>NUCLEOTIDE SEQUENCE</scope>
    <source>
        <strain evidence="1">Benny 63K</strain>
    </source>
</reference>
<dbReference type="Proteomes" id="UP001150581">
    <property type="component" value="Unassembled WGS sequence"/>
</dbReference>
<dbReference type="EMBL" id="JANBPG010001358">
    <property type="protein sequence ID" value="KAJ1890358.1"/>
    <property type="molecule type" value="Genomic_DNA"/>
</dbReference>
<gene>
    <name evidence="1" type="ORF">LPJ66_007529</name>
</gene>
<keyword evidence="2" id="KW-1185">Reference proteome</keyword>
<evidence type="ECO:0000313" key="1">
    <source>
        <dbReference type="EMBL" id="KAJ1890358.1"/>
    </source>
</evidence>
<accession>A0ACC1I9A6</accession>
<comment type="caution">
    <text evidence="1">The sequence shown here is derived from an EMBL/GenBank/DDBJ whole genome shotgun (WGS) entry which is preliminary data.</text>
</comment>
<proteinExistence type="predicted"/>
<organism evidence="1 2">
    <name type="scientific">Kickxella alabastrina</name>
    <dbReference type="NCBI Taxonomy" id="61397"/>
    <lineage>
        <taxon>Eukaryota</taxon>
        <taxon>Fungi</taxon>
        <taxon>Fungi incertae sedis</taxon>
        <taxon>Zoopagomycota</taxon>
        <taxon>Kickxellomycotina</taxon>
        <taxon>Kickxellomycetes</taxon>
        <taxon>Kickxellales</taxon>
        <taxon>Kickxellaceae</taxon>
        <taxon>Kickxella</taxon>
    </lineage>
</organism>
<name>A0ACC1I9A6_9FUNG</name>